<evidence type="ECO:0000313" key="3">
    <source>
        <dbReference type="EMBL" id="ACO65902.1"/>
    </source>
</evidence>
<dbReference type="OrthoDB" id="71310at2759"/>
<keyword evidence="4" id="KW-1185">Reference proteome</keyword>
<dbReference type="InterPro" id="IPR039159">
    <property type="entry name" value="SAYSD1"/>
</dbReference>
<dbReference type="OMA" id="FLWFIMA"/>
<dbReference type="RefSeq" id="XP_002504644.1">
    <property type="nucleotide sequence ID" value="XM_002504598.1"/>
</dbReference>
<evidence type="ECO:0000256" key="1">
    <source>
        <dbReference type="SAM" id="Phobius"/>
    </source>
</evidence>
<evidence type="ECO:0000313" key="4">
    <source>
        <dbReference type="Proteomes" id="UP000002009"/>
    </source>
</evidence>
<dbReference type="InterPro" id="IPR019387">
    <property type="entry name" value="SAYSvFN_dom"/>
</dbReference>
<dbReference type="FunCoup" id="C1ECH5">
    <property type="interactions" value="149"/>
</dbReference>
<evidence type="ECO:0000259" key="2">
    <source>
        <dbReference type="Pfam" id="PF10260"/>
    </source>
</evidence>
<sequence>MRVTLRSLRIGWSAILDVPDKCLVGELRAEAAKAAGIEPAGRAKLVLRGAPLQARDDAQIAPLKPGDTVLVSALHSAPSGDRTGAAVDVTLPARINRSGLSPRQLRAVRFLQFTCGVPEPVIHAAMRTKKRTLATLAAWCVAWYWAIRVEFGAVFVIVSAMVAIFTVGLGTRKEGEASAYSIFNGFNELPGAFNAAQLDDQMRNRGEQGPYVD</sequence>
<proteinExistence type="predicted"/>
<protein>
    <recommendedName>
        <fullName evidence="2">SAYSvFN domain-containing protein</fullName>
    </recommendedName>
</protein>
<dbReference type="eggNOG" id="KOG3249">
    <property type="taxonomic scope" value="Eukaryota"/>
</dbReference>
<keyword evidence="1" id="KW-1133">Transmembrane helix</keyword>
<dbReference type="Pfam" id="PF10260">
    <property type="entry name" value="SAYSvFN"/>
    <property type="match status" value="1"/>
</dbReference>
<dbReference type="KEGG" id="mis:MICPUN_61420"/>
<dbReference type="PANTHER" id="PTHR13527:SF0">
    <property type="entry name" value="SAYSVFN DOMAIN-CONTAINING PROTEIN 1"/>
    <property type="match status" value="1"/>
</dbReference>
<feature type="domain" description="SAYSvFN" evidence="2">
    <location>
        <begin position="136"/>
        <end position="202"/>
    </location>
</feature>
<dbReference type="AlphaFoldDB" id="C1ECH5"/>
<name>C1ECH5_MICCC</name>
<keyword evidence="1" id="KW-0812">Transmembrane</keyword>
<feature type="transmembrane region" description="Helical" evidence="1">
    <location>
        <begin position="132"/>
        <end position="147"/>
    </location>
</feature>
<dbReference type="PANTHER" id="PTHR13527">
    <property type="entry name" value="SAYSVFN DOMAIN-CONTAINING PROTEIN 1"/>
    <property type="match status" value="1"/>
</dbReference>
<reference evidence="3 4" key="1">
    <citation type="journal article" date="2009" name="Science">
        <title>Green evolution and dynamic adaptations revealed by genomes of the marine picoeukaryotes Micromonas.</title>
        <authorList>
            <person name="Worden A.Z."/>
            <person name="Lee J.H."/>
            <person name="Mock T."/>
            <person name="Rouze P."/>
            <person name="Simmons M.P."/>
            <person name="Aerts A.L."/>
            <person name="Allen A.E."/>
            <person name="Cuvelier M.L."/>
            <person name="Derelle E."/>
            <person name="Everett M.V."/>
            <person name="Foulon E."/>
            <person name="Grimwood J."/>
            <person name="Gundlach H."/>
            <person name="Henrissat B."/>
            <person name="Napoli C."/>
            <person name="McDonald S.M."/>
            <person name="Parker M.S."/>
            <person name="Rombauts S."/>
            <person name="Salamov A."/>
            <person name="Von Dassow P."/>
            <person name="Badger J.H."/>
            <person name="Coutinho P.M."/>
            <person name="Demir E."/>
            <person name="Dubchak I."/>
            <person name="Gentemann C."/>
            <person name="Eikrem W."/>
            <person name="Gready J.E."/>
            <person name="John U."/>
            <person name="Lanier W."/>
            <person name="Lindquist E.A."/>
            <person name="Lucas S."/>
            <person name="Mayer K.F."/>
            <person name="Moreau H."/>
            <person name="Not F."/>
            <person name="Otillar R."/>
            <person name="Panaud O."/>
            <person name="Pangilinan J."/>
            <person name="Paulsen I."/>
            <person name="Piegu B."/>
            <person name="Poliakov A."/>
            <person name="Robbens S."/>
            <person name="Schmutz J."/>
            <person name="Toulza E."/>
            <person name="Wyss T."/>
            <person name="Zelensky A."/>
            <person name="Zhou K."/>
            <person name="Armbrust E.V."/>
            <person name="Bhattacharya D."/>
            <person name="Goodenough U.W."/>
            <person name="Van de Peer Y."/>
            <person name="Grigoriev I.V."/>
        </authorList>
    </citation>
    <scope>NUCLEOTIDE SEQUENCE [LARGE SCALE GENOMIC DNA]</scope>
    <source>
        <strain evidence="4">RCC299 / NOUM17</strain>
    </source>
</reference>
<organism evidence="3 4">
    <name type="scientific">Micromonas commoda (strain RCC299 / NOUM17 / CCMP2709)</name>
    <name type="common">Picoplanktonic green alga</name>
    <dbReference type="NCBI Taxonomy" id="296587"/>
    <lineage>
        <taxon>Eukaryota</taxon>
        <taxon>Viridiplantae</taxon>
        <taxon>Chlorophyta</taxon>
        <taxon>Mamiellophyceae</taxon>
        <taxon>Mamiellales</taxon>
        <taxon>Mamiellaceae</taxon>
        <taxon>Micromonas</taxon>
    </lineage>
</organism>
<accession>C1ECH5</accession>
<dbReference type="GeneID" id="8246193"/>
<dbReference type="EMBL" id="CP001329">
    <property type="protein sequence ID" value="ACO65902.1"/>
    <property type="molecule type" value="Genomic_DNA"/>
</dbReference>
<keyword evidence="1" id="KW-0472">Membrane</keyword>
<dbReference type="Proteomes" id="UP000002009">
    <property type="component" value="Chromosome 9"/>
</dbReference>
<dbReference type="InParanoid" id="C1ECH5"/>
<feature type="transmembrane region" description="Helical" evidence="1">
    <location>
        <begin position="153"/>
        <end position="171"/>
    </location>
</feature>
<gene>
    <name evidence="3" type="ORF">MICPUN_61420</name>
</gene>